<evidence type="ECO:0000256" key="2">
    <source>
        <dbReference type="PIRSR" id="PIRSR613078-1"/>
    </source>
</evidence>
<sequence length="204" mass="23822">MVKDLYIVRHGQTDYNLKGIVQGSGVNASLNENGRRQAEEFFKAYGDFPFDKLYISQLKRTEESTRKFIEKGLEFEKLEGLNEISWGTREGQPFTPEENKYYHSILEKWSQGETSLPVEGGESPDQVAMRQLEAINYIMQKQDEKKVLICMHGRAMRILLAQLFNYPLSNMDIFEHSNLALYHIRHTASMFQLIKYNDKSYLNH</sequence>
<dbReference type="SUPFAM" id="SSF53254">
    <property type="entry name" value="Phosphoglycerate mutase-like"/>
    <property type="match status" value="1"/>
</dbReference>
<dbReference type="SMART" id="SM00855">
    <property type="entry name" value="PGAM"/>
    <property type="match status" value="1"/>
</dbReference>
<keyword evidence="5" id="KW-1185">Reference proteome</keyword>
<dbReference type="InterPro" id="IPR051695">
    <property type="entry name" value="Phosphoglycerate_Mutase"/>
</dbReference>
<dbReference type="CDD" id="cd07067">
    <property type="entry name" value="HP_PGM_like"/>
    <property type="match status" value="1"/>
</dbReference>
<dbReference type="PANTHER" id="PTHR46517:SF1">
    <property type="entry name" value="FRUCTOSE-2,6-BISPHOSPHATASE TIGAR"/>
    <property type="match status" value="1"/>
</dbReference>
<proteinExistence type="predicted"/>
<dbReference type="InterPro" id="IPR013078">
    <property type="entry name" value="His_Pase_superF_clade-1"/>
</dbReference>
<evidence type="ECO:0000313" key="5">
    <source>
        <dbReference type="Proteomes" id="UP001244443"/>
    </source>
</evidence>
<dbReference type="PROSITE" id="PS00175">
    <property type="entry name" value="PG_MUTASE"/>
    <property type="match status" value="1"/>
</dbReference>
<evidence type="ECO:0000256" key="3">
    <source>
        <dbReference type="PIRSR" id="PIRSR613078-2"/>
    </source>
</evidence>
<keyword evidence="1 4" id="KW-0378">Hydrolase</keyword>
<dbReference type="InterPro" id="IPR029033">
    <property type="entry name" value="His_PPase_superfam"/>
</dbReference>
<dbReference type="GO" id="GO:0045820">
    <property type="term" value="P:negative regulation of glycolytic process"/>
    <property type="evidence" value="ECO:0007669"/>
    <property type="project" value="TreeGrafter"/>
</dbReference>
<gene>
    <name evidence="4" type="ORF">QYS48_14605</name>
</gene>
<dbReference type="AlphaFoldDB" id="A0AA51N7K8"/>
<dbReference type="EMBL" id="CP129970">
    <property type="protein sequence ID" value="WMN07135.1"/>
    <property type="molecule type" value="Genomic_DNA"/>
</dbReference>
<dbReference type="RefSeq" id="WP_308357194.1">
    <property type="nucleotide sequence ID" value="NZ_CP129970.2"/>
</dbReference>
<dbReference type="InterPro" id="IPR001345">
    <property type="entry name" value="PG/BPGM_mutase_AS"/>
</dbReference>
<dbReference type="GO" id="GO:0004331">
    <property type="term" value="F:fructose-2,6-bisphosphate 2-phosphatase activity"/>
    <property type="evidence" value="ECO:0007669"/>
    <property type="project" value="TreeGrafter"/>
</dbReference>
<feature type="binding site" evidence="3">
    <location>
        <begin position="9"/>
        <end position="16"/>
    </location>
    <ligand>
        <name>substrate</name>
    </ligand>
</feature>
<dbReference type="Pfam" id="PF00300">
    <property type="entry name" value="His_Phos_1"/>
    <property type="match status" value="1"/>
</dbReference>
<feature type="active site" description="Proton donor/acceptor" evidence="2">
    <location>
        <position position="83"/>
    </location>
</feature>
<organism evidence="4 5">
    <name type="scientific">Marivirga arenosa</name>
    <dbReference type="NCBI Taxonomy" id="3059076"/>
    <lineage>
        <taxon>Bacteria</taxon>
        <taxon>Pseudomonadati</taxon>
        <taxon>Bacteroidota</taxon>
        <taxon>Cytophagia</taxon>
        <taxon>Cytophagales</taxon>
        <taxon>Marivirgaceae</taxon>
        <taxon>Marivirga</taxon>
    </lineage>
</organism>
<name>A0AA51N7K8_9BACT</name>
<dbReference type="PIRSF" id="PIRSF000709">
    <property type="entry name" value="6PFK_2-Ptase"/>
    <property type="match status" value="1"/>
</dbReference>
<reference evidence="4" key="1">
    <citation type="submission" date="2023-08" db="EMBL/GenBank/DDBJ databases">
        <title>Comparative genomics and taxonomic characterization of three novel marine species of genus Marivirga.</title>
        <authorList>
            <person name="Muhammad N."/>
            <person name="Kim S.-G."/>
        </authorList>
    </citation>
    <scope>NUCLEOTIDE SEQUENCE [LARGE SCALE GENOMIC DNA]</scope>
    <source>
        <strain evidence="4">ABR2-2</strain>
    </source>
</reference>
<protein>
    <submittedName>
        <fullName evidence="4">Histidine phosphatase family protein</fullName>
        <ecNumber evidence="4">3.1.3.-</ecNumber>
    </submittedName>
</protein>
<evidence type="ECO:0000313" key="4">
    <source>
        <dbReference type="EMBL" id="WMN07135.1"/>
    </source>
</evidence>
<dbReference type="EC" id="3.1.3.-" evidence="4"/>
<feature type="active site" description="Tele-phosphohistidine intermediate" evidence="2">
    <location>
        <position position="10"/>
    </location>
</feature>
<feature type="binding site" evidence="3">
    <location>
        <position position="60"/>
    </location>
    <ligand>
        <name>substrate</name>
    </ligand>
</feature>
<dbReference type="GO" id="GO:0005829">
    <property type="term" value="C:cytosol"/>
    <property type="evidence" value="ECO:0007669"/>
    <property type="project" value="TreeGrafter"/>
</dbReference>
<dbReference type="GO" id="GO:0043456">
    <property type="term" value="P:regulation of pentose-phosphate shunt"/>
    <property type="evidence" value="ECO:0007669"/>
    <property type="project" value="TreeGrafter"/>
</dbReference>
<dbReference type="Gene3D" id="3.40.50.1240">
    <property type="entry name" value="Phosphoglycerate mutase-like"/>
    <property type="match status" value="1"/>
</dbReference>
<evidence type="ECO:0000256" key="1">
    <source>
        <dbReference type="ARBA" id="ARBA00022801"/>
    </source>
</evidence>
<dbReference type="Proteomes" id="UP001244443">
    <property type="component" value="Chromosome"/>
</dbReference>
<dbReference type="PANTHER" id="PTHR46517">
    <property type="entry name" value="FRUCTOSE-2,6-BISPHOSPHATASE TIGAR"/>
    <property type="match status" value="1"/>
</dbReference>
<accession>A0AA51N7K8</accession>